<gene>
    <name evidence="2" type="ORF">L211DRAFT_748680</name>
</gene>
<dbReference type="Gene3D" id="1.25.40.10">
    <property type="entry name" value="Tetratricopeptide repeat domain"/>
    <property type="match status" value="2"/>
</dbReference>
<accession>A0A3N4LJC6</accession>
<feature type="domain" description="CHAT" evidence="1">
    <location>
        <begin position="539"/>
        <end position="824"/>
    </location>
</feature>
<dbReference type="AlphaFoldDB" id="A0A3N4LJC6"/>
<dbReference type="Pfam" id="PF13374">
    <property type="entry name" value="TPR_10"/>
    <property type="match status" value="1"/>
</dbReference>
<name>A0A3N4LJC6_9PEZI</name>
<dbReference type="Pfam" id="PF12770">
    <property type="entry name" value="CHAT"/>
    <property type="match status" value="1"/>
</dbReference>
<dbReference type="InterPro" id="IPR024983">
    <property type="entry name" value="CHAT_dom"/>
</dbReference>
<feature type="non-terminal residue" evidence="2">
    <location>
        <position position="1"/>
    </location>
</feature>
<dbReference type="STRING" id="1051890.A0A3N4LJC6"/>
<organism evidence="2 3">
    <name type="scientific">Terfezia boudieri ATCC MYA-4762</name>
    <dbReference type="NCBI Taxonomy" id="1051890"/>
    <lineage>
        <taxon>Eukaryota</taxon>
        <taxon>Fungi</taxon>
        <taxon>Dikarya</taxon>
        <taxon>Ascomycota</taxon>
        <taxon>Pezizomycotina</taxon>
        <taxon>Pezizomycetes</taxon>
        <taxon>Pezizales</taxon>
        <taxon>Pezizaceae</taxon>
        <taxon>Terfezia</taxon>
    </lineage>
</organism>
<evidence type="ECO:0000259" key="1">
    <source>
        <dbReference type="Pfam" id="PF12770"/>
    </source>
</evidence>
<dbReference type="InParanoid" id="A0A3N4LJC6"/>
<dbReference type="PANTHER" id="PTHR19959:SF119">
    <property type="entry name" value="FUNGAL LIPASE-LIKE DOMAIN-CONTAINING PROTEIN"/>
    <property type="match status" value="1"/>
</dbReference>
<sequence length="825" mass="91936">YERTGNLQDLETAIARSEAAVEGTPEDHPDRAKWLNNLGSYFNHRYQRTGNLQDLEVAIARADAAIEATPEDHPNQGTLLCNLGSHLSCRYQRTGNLQDLEAAIAQSEAAAKAIPEDHPSQAILLNNLGNLFNCRYQRTGNLQDLEAAIVRVEASIKATPEDHPNQAGILGNLGSSLYRRYERTRNLQDLEAAIARSEAALQATPEDHPNQARWLSNLGSHFSCRYELTGNLQDLETAIARSEAAIQATPEDHPNRAVRLINLGSDLRSRHKLTGNLEDLVLEATVDLLLTAWSVIAAPILIRLHIAYGAANILAKFPSVKDLPRAYSLLRNSIHLLPLLTSRSLQREDQQYMLGQLNGLVSLAVSISLEVGELPLEALRLQELGRSVTNGQLLDYRSDISDLRKHYPVLAAEFDSLRQELDSPLPVLDSLDMSINQLQFAQESTIRRRNRAVKDFENIILQIRQKPEFQNFLLAQSEVELLSAAQGGTIVLLNVSALRSDAILVTTTKVTSIPLPKLSHTLLHEYVDIKVYDNKLMRELLEWLWKGAVLPVLQELEFYPKIVDPLPRIWWIGVGLMAKVPIHAAAKFKKGKVHMTTLQYCLSSYTSTIRALRYSRARQCQHNDAMLIVAMPTTPGEQPLSEVTKEAKGIKYSTNFSKVEIMEWPSAERVLKVLPEYTIAHFACHGVSSINPADSHLLLRKELVAGVDEELAEVDKLRVKDITALKLPAARIAYLSACSTAQSASSELVDEVTHIVSAFHIAGFTHVIGTLWMSEDQACQKMALDFYGELKENDVAASYRTAIMKLMLQKPSQPVYWAPFIHFGA</sequence>
<dbReference type="InterPro" id="IPR011990">
    <property type="entry name" value="TPR-like_helical_dom_sf"/>
</dbReference>
<proteinExistence type="predicted"/>
<dbReference type="Proteomes" id="UP000267821">
    <property type="component" value="Unassembled WGS sequence"/>
</dbReference>
<feature type="non-terminal residue" evidence="2">
    <location>
        <position position="825"/>
    </location>
</feature>
<protein>
    <recommendedName>
        <fullName evidence="1">CHAT domain-containing protein</fullName>
    </recommendedName>
</protein>
<evidence type="ECO:0000313" key="3">
    <source>
        <dbReference type="Proteomes" id="UP000267821"/>
    </source>
</evidence>
<keyword evidence="3" id="KW-1185">Reference proteome</keyword>
<dbReference type="OrthoDB" id="9991317at2759"/>
<dbReference type="SUPFAM" id="SSF48452">
    <property type="entry name" value="TPR-like"/>
    <property type="match status" value="1"/>
</dbReference>
<dbReference type="PANTHER" id="PTHR19959">
    <property type="entry name" value="KINESIN LIGHT CHAIN"/>
    <property type="match status" value="1"/>
</dbReference>
<reference evidence="2 3" key="1">
    <citation type="journal article" date="2018" name="Nat. Ecol. Evol.">
        <title>Pezizomycetes genomes reveal the molecular basis of ectomycorrhizal truffle lifestyle.</title>
        <authorList>
            <person name="Murat C."/>
            <person name="Payen T."/>
            <person name="Noel B."/>
            <person name="Kuo A."/>
            <person name="Morin E."/>
            <person name="Chen J."/>
            <person name="Kohler A."/>
            <person name="Krizsan K."/>
            <person name="Balestrini R."/>
            <person name="Da Silva C."/>
            <person name="Montanini B."/>
            <person name="Hainaut M."/>
            <person name="Levati E."/>
            <person name="Barry K.W."/>
            <person name="Belfiori B."/>
            <person name="Cichocki N."/>
            <person name="Clum A."/>
            <person name="Dockter R.B."/>
            <person name="Fauchery L."/>
            <person name="Guy J."/>
            <person name="Iotti M."/>
            <person name="Le Tacon F."/>
            <person name="Lindquist E.A."/>
            <person name="Lipzen A."/>
            <person name="Malagnac F."/>
            <person name="Mello A."/>
            <person name="Molinier V."/>
            <person name="Miyauchi S."/>
            <person name="Poulain J."/>
            <person name="Riccioni C."/>
            <person name="Rubini A."/>
            <person name="Sitrit Y."/>
            <person name="Splivallo R."/>
            <person name="Traeger S."/>
            <person name="Wang M."/>
            <person name="Zifcakova L."/>
            <person name="Wipf D."/>
            <person name="Zambonelli A."/>
            <person name="Paolocci F."/>
            <person name="Nowrousian M."/>
            <person name="Ottonello S."/>
            <person name="Baldrian P."/>
            <person name="Spatafora J.W."/>
            <person name="Henrissat B."/>
            <person name="Nagy L.G."/>
            <person name="Aury J.M."/>
            <person name="Wincker P."/>
            <person name="Grigoriev I.V."/>
            <person name="Bonfante P."/>
            <person name="Martin F.M."/>
        </authorList>
    </citation>
    <scope>NUCLEOTIDE SEQUENCE [LARGE SCALE GENOMIC DNA]</scope>
    <source>
        <strain evidence="2 3">ATCC MYA-4762</strain>
    </source>
</reference>
<dbReference type="EMBL" id="ML121737">
    <property type="protein sequence ID" value="RPB18035.1"/>
    <property type="molecule type" value="Genomic_DNA"/>
</dbReference>
<evidence type="ECO:0000313" key="2">
    <source>
        <dbReference type="EMBL" id="RPB18035.1"/>
    </source>
</evidence>